<reference evidence="2 3" key="1">
    <citation type="submission" date="2021-05" db="EMBL/GenBank/DDBJ databases">
        <authorList>
            <person name="Zahm M."/>
            <person name="Klopp C."/>
            <person name="Cabau C."/>
            <person name="Kuhl H."/>
            <person name="Suciu R."/>
            <person name="Ciorpac M."/>
            <person name="Holostenco D."/>
            <person name="Gessner J."/>
            <person name="Wuertz S."/>
            <person name="Hohne C."/>
            <person name="Stock M."/>
            <person name="Gislard M."/>
            <person name="Lluch J."/>
            <person name="Milhes M."/>
            <person name="Lampietro C."/>
            <person name="Lopez Roques C."/>
            <person name="Donnadieu C."/>
            <person name="Du K."/>
            <person name="Schartl M."/>
            <person name="Guiguen Y."/>
        </authorList>
    </citation>
    <scope>NUCLEOTIDE SEQUENCE [LARGE SCALE GENOMIC DNA]</scope>
    <source>
        <strain evidence="2">Hh-F2</strain>
        <tissue evidence="2">Blood</tissue>
    </source>
</reference>
<evidence type="ECO:0000313" key="2">
    <source>
        <dbReference type="EMBL" id="KAK6464940.1"/>
    </source>
</evidence>
<comment type="caution">
    <text evidence="2">The sequence shown here is derived from an EMBL/GenBank/DDBJ whole genome shotgun (WGS) entry which is preliminary data.</text>
</comment>
<gene>
    <name evidence="2" type="ORF">HHUSO_G36830</name>
</gene>
<sequence>MEAAQTYRYALRKERKKTRKRREWRDYWQQPPCAERRVQFPVFLHPARGWKERFRDCLSRTSWVSEHLPPPPPKGIPCRLDWDSAQD</sequence>
<proteinExistence type="predicted"/>
<keyword evidence="3" id="KW-1185">Reference proteome</keyword>
<feature type="region of interest" description="Disordered" evidence="1">
    <location>
        <begin position="65"/>
        <end position="87"/>
    </location>
</feature>
<evidence type="ECO:0000256" key="1">
    <source>
        <dbReference type="SAM" id="MobiDB-lite"/>
    </source>
</evidence>
<name>A0ABR0Y0B8_HUSHU</name>
<dbReference type="Proteomes" id="UP001369086">
    <property type="component" value="Unassembled WGS sequence"/>
</dbReference>
<protein>
    <submittedName>
        <fullName evidence="2">Uncharacterized protein</fullName>
    </submittedName>
</protein>
<accession>A0ABR0Y0B8</accession>
<dbReference type="EMBL" id="JAHFZB010000302">
    <property type="protein sequence ID" value="KAK6464940.1"/>
    <property type="molecule type" value="Genomic_DNA"/>
</dbReference>
<evidence type="ECO:0000313" key="3">
    <source>
        <dbReference type="Proteomes" id="UP001369086"/>
    </source>
</evidence>
<organism evidence="2 3">
    <name type="scientific">Huso huso</name>
    <name type="common">Beluga</name>
    <name type="synonym">Acipenser huso</name>
    <dbReference type="NCBI Taxonomy" id="61971"/>
    <lineage>
        <taxon>Eukaryota</taxon>
        <taxon>Metazoa</taxon>
        <taxon>Chordata</taxon>
        <taxon>Craniata</taxon>
        <taxon>Vertebrata</taxon>
        <taxon>Euteleostomi</taxon>
        <taxon>Actinopterygii</taxon>
        <taxon>Chondrostei</taxon>
        <taxon>Acipenseriformes</taxon>
        <taxon>Acipenseridae</taxon>
        <taxon>Huso</taxon>
    </lineage>
</organism>